<comment type="caution">
    <text evidence="2">The sequence shown here is derived from an EMBL/GenBank/DDBJ whole genome shotgun (WGS) entry which is preliminary data.</text>
</comment>
<dbReference type="RefSeq" id="WP_273305494.1">
    <property type="nucleotide sequence ID" value="NZ_DYUD01000011.1"/>
</dbReference>
<accession>A0A921MPZ5</accession>
<dbReference type="EMBL" id="DYUD01000011">
    <property type="protein sequence ID" value="HJG88453.1"/>
    <property type="molecule type" value="Genomic_DNA"/>
</dbReference>
<feature type="chain" id="PRO_5038103492" evidence="1">
    <location>
        <begin position="21"/>
        <end position="454"/>
    </location>
</feature>
<dbReference type="GO" id="GO:0019867">
    <property type="term" value="C:outer membrane"/>
    <property type="evidence" value="ECO:0007669"/>
    <property type="project" value="InterPro"/>
</dbReference>
<evidence type="ECO:0000313" key="3">
    <source>
        <dbReference type="Proteomes" id="UP000757103"/>
    </source>
</evidence>
<gene>
    <name evidence="2" type="ORF">K8U91_03100</name>
</gene>
<reference evidence="2" key="1">
    <citation type="journal article" date="2021" name="PeerJ">
        <title>Extensive microbial diversity within the chicken gut microbiome revealed by metagenomics and culture.</title>
        <authorList>
            <person name="Gilroy R."/>
            <person name="Ravi A."/>
            <person name="Getino M."/>
            <person name="Pursley I."/>
            <person name="Horton D.L."/>
            <person name="Alikhan N.F."/>
            <person name="Baker D."/>
            <person name="Gharbi K."/>
            <person name="Hall N."/>
            <person name="Watson M."/>
            <person name="Adriaenssens E.M."/>
            <person name="Foster-Nyarko E."/>
            <person name="Jarju S."/>
            <person name="Secka A."/>
            <person name="Antonio M."/>
            <person name="Oren A."/>
            <person name="Chaudhuri R.R."/>
            <person name="La Ragione R."/>
            <person name="Hildebrand F."/>
            <person name="Pallen M.J."/>
        </authorList>
    </citation>
    <scope>NUCLEOTIDE SEQUENCE</scope>
    <source>
        <strain evidence="2">CHK121-7720</strain>
    </source>
</reference>
<evidence type="ECO:0000256" key="1">
    <source>
        <dbReference type="SAM" id="SignalP"/>
    </source>
</evidence>
<organism evidence="2 3">
    <name type="scientific">Barnesiella viscericola</name>
    <dbReference type="NCBI Taxonomy" id="397865"/>
    <lineage>
        <taxon>Bacteria</taxon>
        <taxon>Pseudomonadati</taxon>
        <taxon>Bacteroidota</taxon>
        <taxon>Bacteroidia</taxon>
        <taxon>Bacteroidales</taxon>
        <taxon>Barnesiellaceae</taxon>
        <taxon>Barnesiella</taxon>
    </lineage>
</organism>
<sequence length="454" mass="49671">MKSKLLLFSALALCSATVAANDYPTSLYVIGDATPAQWNSDDVIRMVTVEEGVYEYTGNLTEGRMRFVTTYDFAPGYGPAMASTVVGDNLNETYLELTTGSHELELRSDYTSPDKSFKVMAAGRYQFRVDLTGETPVVEVSDATDLPDQWATHSEAVYAVGSATNAGWAIENSIALHETAFDSGIYQGSLYLNTADEGAELKFMVMQKWNNRMYVAAVSGTSVDAVGEYDLKYTTSGDEDWKFIVNIEGLYDVTVDTKNLKMTISEPQVSFPEQLWLVGPAVGGWEFDNNKVLVNSGEEGVYSWTGDLVQGELKFFAGDNFGAVAYGAENNMTPLQEGVLNVIMLSNDVDNKFNVLSTQEGNYTLVLNLNDMTLEVVKNGTSTAVDEVEVIDWVQESYGIVSEQARAMALYDISGREVISVNGTLLPFEGLQGGVYVLAIETPQGRATHKIVIR</sequence>
<dbReference type="Proteomes" id="UP000757103">
    <property type="component" value="Unassembled WGS sequence"/>
</dbReference>
<evidence type="ECO:0000313" key="2">
    <source>
        <dbReference type="EMBL" id="HJG88453.1"/>
    </source>
</evidence>
<name>A0A921MPZ5_9BACT</name>
<dbReference type="AlphaFoldDB" id="A0A921MPZ5"/>
<protein>
    <submittedName>
        <fullName evidence="2">SusF/SusE family outer membrane protein</fullName>
    </submittedName>
</protein>
<feature type="signal peptide" evidence="1">
    <location>
        <begin position="1"/>
        <end position="20"/>
    </location>
</feature>
<proteinExistence type="predicted"/>
<dbReference type="GO" id="GO:2001070">
    <property type="term" value="F:starch binding"/>
    <property type="evidence" value="ECO:0007669"/>
    <property type="project" value="InterPro"/>
</dbReference>
<keyword evidence="1" id="KW-0732">Signal</keyword>
<dbReference type="Gene3D" id="2.60.40.3620">
    <property type="match status" value="3"/>
</dbReference>
<reference evidence="2" key="2">
    <citation type="submission" date="2021-09" db="EMBL/GenBank/DDBJ databases">
        <authorList>
            <person name="Gilroy R."/>
        </authorList>
    </citation>
    <scope>NUCLEOTIDE SEQUENCE</scope>
    <source>
        <strain evidence="2">CHK121-7720</strain>
    </source>
</reference>